<evidence type="ECO:0000256" key="1">
    <source>
        <dbReference type="SAM" id="SignalP"/>
    </source>
</evidence>
<organism evidence="2 3">
    <name type="scientific">Sphingorhabdus contaminans</name>
    <dbReference type="NCBI Taxonomy" id="1343899"/>
    <lineage>
        <taxon>Bacteria</taxon>
        <taxon>Pseudomonadati</taxon>
        <taxon>Pseudomonadota</taxon>
        <taxon>Alphaproteobacteria</taxon>
        <taxon>Sphingomonadales</taxon>
        <taxon>Sphingomonadaceae</taxon>
        <taxon>Sphingorhabdus</taxon>
    </lineage>
</organism>
<evidence type="ECO:0000313" key="3">
    <source>
        <dbReference type="Proteomes" id="UP000320160"/>
    </source>
</evidence>
<feature type="signal peptide" evidence="1">
    <location>
        <begin position="1"/>
        <end position="22"/>
    </location>
</feature>
<evidence type="ECO:0008006" key="4">
    <source>
        <dbReference type="Google" id="ProtNLM"/>
    </source>
</evidence>
<dbReference type="OrthoDB" id="7424408at2"/>
<dbReference type="Proteomes" id="UP000320160">
    <property type="component" value="Unassembled WGS sequence"/>
</dbReference>
<accession>A0A553WJD2</accession>
<protein>
    <recommendedName>
        <fullName evidence="4">DUF4105 domain-containing protein</fullName>
    </recommendedName>
</protein>
<reference evidence="2 3" key="1">
    <citation type="submission" date="2019-07" db="EMBL/GenBank/DDBJ databases">
        <authorList>
            <person name="Park M."/>
        </authorList>
    </citation>
    <scope>NUCLEOTIDE SEQUENCE [LARGE SCALE GENOMIC DNA]</scope>
    <source>
        <strain evidence="2 3">KCTC32445</strain>
    </source>
</reference>
<feature type="chain" id="PRO_5022122665" description="DUF4105 domain-containing protein" evidence="1">
    <location>
        <begin position="23"/>
        <end position="169"/>
    </location>
</feature>
<comment type="caution">
    <text evidence="2">The sequence shown here is derived from an EMBL/GenBank/DDBJ whole genome shotgun (WGS) entry which is preliminary data.</text>
</comment>
<dbReference type="RefSeq" id="WP_143775734.1">
    <property type="nucleotide sequence ID" value="NZ_VKKU01000001.1"/>
</dbReference>
<sequence length="169" mass="18987">MFRIFPLLFLLFATFSPVAAKAEVMATFYSHDFGDHFPHAFVKLKGKVDSTGEQVDTNYGFTAVNVSPAILMGSVKGMIETKGDKYIASSNAHFTLRLSDAEYFKLMSFVDKWRNLPGKSYSLNNRNCVHFAMEAAALLGLNVNRKSKFFKKPKSFLLEVMKLNPGLKL</sequence>
<gene>
    <name evidence="2" type="ORF">FOM92_05285</name>
</gene>
<keyword evidence="1" id="KW-0732">Signal</keyword>
<dbReference type="AlphaFoldDB" id="A0A553WJD2"/>
<proteinExistence type="predicted"/>
<evidence type="ECO:0000313" key="2">
    <source>
        <dbReference type="EMBL" id="TSB04817.1"/>
    </source>
</evidence>
<name>A0A553WJD2_9SPHN</name>
<dbReference type="EMBL" id="VKKU01000001">
    <property type="protein sequence ID" value="TSB04817.1"/>
    <property type="molecule type" value="Genomic_DNA"/>
</dbReference>
<keyword evidence="3" id="KW-1185">Reference proteome</keyword>